<evidence type="ECO:0000259" key="2">
    <source>
        <dbReference type="SMART" id="SM00642"/>
    </source>
</evidence>
<reference evidence="3" key="1">
    <citation type="submission" date="2022-11" db="EMBL/GenBank/DDBJ databases">
        <title>Centuries of genome instability and evolution in soft-shell clam transmissible cancer (bioRxiv).</title>
        <authorList>
            <person name="Hart S.F.M."/>
            <person name="Yonemitsu M.A."/>
            <person name="Giersch R.M."/>
            <person name="Beal B.F."/>
            <person name="Arriagada G."/>
            <person name="Davis B.W."/>
            <person name="Ostrander E.A."/>
            <person name="Goff S.P."/>
            <person name="Metzger M.J."/>
        </authorList>
    </citation>
    <scope>NUCLEOTIDE SEQUENCE</scope>
    <source>
        <strain evidence="3">MELC-2E11</strain>
        <tissue evidence="3">Siphon/mantle</tissue>
    </source>
</reference>
<feature type="transmembrane region" description="Helical" evidence="1">
    <location>
        <begin position="81"/>
        <end position="103"/>
    </location>
</feature>
<dbReference type="Pfam" id="PF00128">
    <property type="entry name" value="Alpha-amylase"/>
    <property type="match status" value="1"/>
</dbReference>
<evidence type="ECO:0000256" key="1">
    <source>
        <dbReference type="SAM" id="Phobius"/>
    </source>
</evidence>
<dbReference type="InterPro" id="IPR045857">
    <property type="entry name" value="O16G_dom_2"/>
</dbReference>
<dbReference type="EMBL" id="CP111016">
    <property type="protein sequence ID" value="WAR05031.1"/>
    <property type="molecule type" value="Genomic_DNA"/>
</dbReference>
<dbReference type="Gene3D" id="3.20.20.80">
    <property type="entry name" value="Glycosidases"/>
    <property type="match status" value="1"/>
</dbReference>
<proteinExistence type="predicted"/>
<dbReference type="InterPro" id="IPR013780">
    <property type="entry name" value="Glyco_hydro_b"/>
</dbReference>
<dbReference type="InterPro" id="IPR017853">
    <property type="entry name" value="GH"/>
</dbReference>
<dbReference type="PANTHER" id="PTHR10357">
    <property type="entry name" value="ALPHA-AMYLASE FAMILY MEMBER"/>
    <property type="match status" value="1"/>
</dbReference>
<name>A0ABY7E7Y1_MYAAR</name>
<gene>
    <name evidence="3" type="ORF">MAR_020400</name>
</gene>
<dbReference type="SUPFAM" id="SSF51445">
    <property type="entry name" value="(Trans)glycosidases"/>
    <property type="match status" value="1"/>
</dbReference>
<dbReference type="Proteomes" id="UP001164746">
    <property type="component" value="Chromosome 5"/>
</dbReference>
<accession>A0ABY7E7Y1</accession>
<keyword evidence="1" id="KW-1133">Transmembrane helix</keyword>
<organism evidence="3 4">
    <name type="scientific">Mya arenaria</name>
    <name type="common">Soft-shell clam</name>
    <dbReference type="NCBI Taxonomy" id="6604"/>
    <lineage>
        <taxon>Eukaryota</taxon>
        <taxon>Metazoa</taxon>
        <taxon>Spiralia</taxon>
        <taxon>Lophotrochozoa</taxon>
        <taxon>Mollusca</taxon>
        <taxon>Bivalvia</taxon>
        <taxon>Autobranchia</taxon>
        <taxon>Heteroconchia</taxon>
        <taxon>Euheterodonta</taxon>
        <taxon>Imparidentia</taxon>
        <taxon>Neoheterodontei</taxon>
        <taxon>Myida</taxon>
        <taxon>Myoidea</taxon>
        <taxon>Myidae</taxon>
        <taxon>Mya</taxon>
    </lineage>
</organism>
<dbReference type="Pfam" id="PF16028">
    <property type="entry name" value="SLC3A2_N"/>
    <property type="match status" value="1"/>
</dbReference>
<protein>
    <submittedName>
        <fullName evidence="3">MALT-like protein</fullName>
    </submittedName>
</protein>
<keyword evidence="1" id="KW-0472">Membrane</keyword>
<feature type="domain" description="Glycosyl hydrolase family 13 catalytic" evidence="2">
    <location>
        <begin position="122"/>
        <end position="527"/>
    </location>
</feature>
<evidence type="ECO:0000313" key="3">
    <source>
        <dbReference type="EMBL" id="WAR05031.1"/>
    </source>
</evidence>
<keyword evidence="4" id="KW-1185">Reference proteome</keyword>
<dbReference type="InterPro" id="IPR006047">
    <property type="entry name" value="GH13_cat_dom"/>
</dbReference>
<dbReference type="InterPro" id="IPR031984">
    <property type="entry name" value="SLC3A2_N"/>
</dbReference>
<evidence type="ECO:0000313" key="4">
    <source>
        <dbReference type="Proteomes" id="UP001164746"/>
    </source>
</evidence>
<dbReference type="Gene3D" id="2.60.40.1180">
    <property type="entry name" value="Golgi alpha-mannosidase II"/>
    <property type="match status" value="1"/>
</dbReference>
<dbReference type="PANTHER" id="PTHR10357:SF179">
    <property type="entry name" value="NEUTRAL AND BASIC AMINO ACID TRANSPORT PROTEIN RBAT"/>
    <property type="match status" value="1"/>
</dbReference>
<sequence length="639" mass="70831">MSGRSGVYLVSAKQSDTGHTYDNSGFQEKDHSVGYSPTNGVNIQDAPGAKPMPEKPYRGMGKEELLYFSSRPFWRRLRMGCIAIVLIGWLALVITVVALVLAYPRCREPDARSWYQKEAVYRIYVPSFKDSNGDGIGDLKGVESKLDYIQDLGFNIFSLSPFYSGDDTGASTLVADFGAGKDETIVDHKSVGEVYGTLADFDSLVAAAHDKGMYVVIDFVPNQSSKNHPWFMDSVANNLGTKRNYYVWADGDVVNPPNNWKSHYDGSAWTLDATRGLYYLHQYSSDTADLNLRSAALRDELESILKFWLDRDVDGFNIRRPGFLYEDFDLRSNPGSGINYADFTPMYTSGQPEVYGLLEQWRMLLQAHNKTNTEKLLMADIDGGMDVTRMYSYCDRSGVQMPLNVLQSNNDCRGTCLRTYVDMWMEATPSGKWASWMGGDENKDRLASSFNSSFIDAFTVATFLLPGTPVLYYGDELGATGLDTSMGGARVSHARAIMPWDNSTHGGFCDNCTTMWTDVAQTVDNSRGELSGLIKDLIALRGEQSFRVGEYAAALRDEAVFSFVREFDGESGYLVAVNLSPDTVTRDFTGSHHTIESEATVALSRGSSYAVDDDADTSKLEIGPYGAVVVSWDYVAKEL</sequence>
<dbReference type="SMART" id="SM00642">
    <property type="entry name" value="Aamy"/>
    <property type="match status" value="1"/>
</dbReference>
<dbReference type="Gene3D" id="3.90.400.10">
    <property type="entry name" value="Oligo-1,6-glucosidase, Domain 2"/>
    <property type="match status" value="1"/>
</dbReference>
<keyword evidence="1" id="KW-0812">Transmembrane</keyword>